<dbReference type="InterPro" id="IPR036641">
    <property type="entry name" value="HPT_dom_sf"/>
</dbReference>
<evidence type="ECO:0000256" key="2">
    <source>
        <dbReference type="PROSITE-ProRule" id="PRU00110"/>
    </source>
</evidence>
<dbReference type="GO" id="GO:0000160">
    <property type="term" value="P:phosphorelay signal transduction system"/>
    <property type="evidence" value="ECO:0007669"/>
    <property type="project" value="UniProtKB-KW"/>
</dbReference>
<keyword evidence="1" id="KW-0902">Two-component regulatory system</keyword>
<accession>A0A261RDP2</accession>
<evidence type="ECO:0000313" key="4">
    <source>
        <dbReference type="EMBL" id="OZI22897.1"/>
    </source>
</evidence>
<organism evidence="4 5">
    <name type="scientific">Bordetella genomosp. 7</name>
    <dbReference type="NCBI Taxonomy" id="1416805"/>
    <lineage>
        <taxon>Bacteria</taxon>
        <taxon>Pseudomonadati</taxon>
        <taxon>Pseudomonadota</taxon>
        <taxon>Betaproteobacteria</taxon>
        <taxon>Burkholderiales</taxon>
        <taxon>Alcaligenaceae</taxon>
        <taxon>Bordetella</taxon>
    </lineage>
</organism>
<sequence>MVHIDTVLSLYPDASIRRRLLEEALAHLHDDLATLRVAVTAGDFRQARQQAHRAKGTVSFLGHVHALPAFDRLAAALDTENAGAVGPSYARVEALLLELEIRLRQHLAAL</sequence>
<dbReference type="OrthoDB" id="8642110at2"/>
<dbReference type="InterPro" id="IPR008207">
    <property type="entry name" value="Sig_transdc_His_kin_Hpt_dom"/>
</dbReference>
<evidence type="ECO:0000259" key="3">
    <source>
        <dbReference type="PROSITE" id="PS50894"/>
    </source>
</evidence>
<dbReference type="Gene3D" id="1.20.120.160">
    <property type="entry name" value="HPT domain"/>
    <property type="match status" value="1"/>
</dbReference>
<gene>
    <name evidence="4" type="ORF">CAL19_10390</name>
</gene>
<keyword evidence="5" id="KW-1185">Reference proteome</keyword>
<dbReference type="Proteomes" id="UP000216947">
    <property type="component" value="Unassembled WGS sequence"/>
</dbReference>
<dbReference type="AlphaFoldDB" id="A0A261RDP2"/>
<comment type="caution">
    <text evidence="4">The sequence shown here is derived from an EMBL/GenBank/DDBJ whole genome shotgun (WGS) entry which is preliminary data.</text>
</comment>
<dbReference type="PROSITE" id="PS50894">
    <property type="entry name" value="HPT"/>
    <property type="match status" value="1"/>
</dbReference>
<dbReference type="EMBL" id="NEVK01000004">
    <property type="protein sequence ID" value="OZI22897.1"/>
    <property type="molecule type" value="Genomic_DNA"/>
</dbReference>
<keyword evidence="2" id="KW-0597">Phosphoprotein</keyword>
<feature type="modified residue" description="Phosphohistidine" evidence="2">
    <location>
        <position position="52"/>
    </location>
</feature>
<evidence type="ECO:0000256" key="1">
    <source>
        <dbReference type="ARBA" id="ARBA00023012"/>
    </source>
</evidence>
<dbReference type="RefSeq" id="WP_094796714.1">
    <property type="nucleotide sequence ID" value="NZ_NEVI01000014.1"/>
</dbReference>
<dbReference type="GO" id="GO:0004672">
    <property type="term" value="F:protein kinase activity"/>
    <property type="evidence" value="ECO:0007669"/>
    <property type="project" value="UniProtKB-ARBA"/>
</dbReference>
<dbReference type="SUPFAM" id="SSF47226">
    <property type="entry name" value="Histidine-containing phosphotransfer domain, HPT domain"/>
    <property type="match status" value="1"/>
</dbReference>
<proteinExistence type="predicted"/>
<name>A0A261RDP2_9BORD</name>
<protein>
    <recommendedName>
        <fullName evidence="3">HPt domain-containing protein</fullName>
    </recommendedName>
</protein>
<feature type="domain" description="HPt" evidence="3">
    <location>
        <begin position="13"/>
        <end position="110"/>
    </location>
</feature>
<evidence type="ECO:0000313" key="5">
    <source>
        <dbReference type="Proteomes" id="UP000216947"/>
    </source>
</evidence>
<reference evidence="5" key="1">
    <citation type="submission" date="2017-05" db="EMBL/GenBank/DDBJ databases">
        <title>Complete and WGS of Bordetella genogroups.</title>
        <authorList>
            <person name="Spilker T."/>
            <person name="Lipuma J."/>
        </authorList>
    </citation>
    <scope>NUCLEOTIDE SEQUENCE [LARGE SCALE GENOMIC DNA]</scope>
    <source>
        <strain evidence="5">AU18089</strain>
    </source>
</reference>